<comment type="caution">
    <text evidence="3">The sequence shown here is derived from an EMBL/GenBank/DDBJ whole genome shotgun (WGS) entry which is preliminary data.</text>
</comment>
<feature type="repeat" description="PPR" evidence="2">
    <location>
        <begin position="145"/>
        <end position="175"/>
    </location>
</feature>
<keyword evidence="1" id="KW-0677">Repeat</keyword>
<dbReference type="NCBIfam" id="TIGR00756">
    <property type="entry name" value="PPR"/>
    <property type="match status" value="3"/>
</dbReference>
<gene>
    <name evidence="3" type="ORF">M6B38_216890</name>
</gene>
<protein>
    <submittedName>
        <fullName evidence="3">Pentatricopeptide repeat-containing protein</fullName>
    </submittedName>
</protein>
<dbReference type="InterPro" id="IPR002885">
    <property type="entry name" value="PPR_rpt"/>
</dbReference>
<dbReference type="FunFam" id="1.25.40.10:FF:000184">
    <property type="entry name" value="Pentatricopeptide repeat-containing protein, chloroplastic"/>
    <property type="match status" value="1"/>
</dbReference>
<dbReference type="GO" id="GO:0009451">
    <property type="term" value="P:RNA modification"/>
    <property type="evidence" value="ECO:0007669"/>
    <property type="project" value="InterPro"/>
</dbReference>
<dbReference type="Pfam" id="PF01535">
    <property type="entry name" value="PPR"/>
    <property type="match status" value="3"/>
</dbReference>
<dbReference type="FunFam" id="1.25.40.10:FF:000348">
    <property type="entry name" value="Pentatricopeptide repeat-containing protein chloroplastic"/>
    <property type="match status" value="1"/>
</dbReference>
<organism evidence="3 4">
    <name type="scientific">Iris pallida</name>
    <name type="common">Sweet iris</name>
    <dbReference type="NCBI Taxonomy" id="29817"/>
    <lineage>
        <taxon>Eukaryota</taxon>
        <taxon>Viridiplantae</taxon>
        <taxon>Streptophyta</taxon>
        <taxon>Embryophyta</taxon>
        <taxon>Tracheophyta</taxon>
        <taxon>Spermatophyta</taxon>
        <taxon>Magnoliopsida</taxon>
        <taxon>Liliopsida</taxon>
        <taxon>Asparagales</taxon>
        <taxon>Iridaceae</taxon>
        <taxon>Iridoideae</taxon>
        <taxon>Irideae</taxon>
        <taxon>Iris</taxon>
    </lineage>
</organism>
<evidence type="ECO:0000313" key="4">
    <source>
        <dbReference type="Proteomes" id="UP001140949"/>
    </source>
</evidence>
<dbReference type="PANTHER" id="PTHR47926:SF540">
    <property type="entry name" value="PENTATRICOPEPTIDE REPEAT-CONTAINING PROTEIN"/>
    <property type="match status" value="1"/>
</dbReference>
<evidence type="ECO:0000256" key="2">
    <source>
        <dbReference type="PROSITE-ProRule" id="PRU00708"/>
    </source>
</evidence>
<reference evidence="3" key="2">
    <citation type="submission" date="2023-04" db="EMBL/GenBank/DDBJ databases">
        <authorList>
            <person name="Bruccoleri R.E."/>
            <person name="Oakeley E.J."/>
            <person name="Faust A.-M."/>
            <person name="Dessus-Babus S."/>
            <person name="Altorfer M."/>
            <person name="Burckhardt D."/>
            <person name="Oertli M."/>
            <person name="Naumann U."/>
            <person name="Petersen F."/>
            <person name="Wong J."/>
        </authorList>
    </citation>
    <scope>NUCLEOTIDE SEQUENCE</scope>
    <source>
        <strain evidence="3">GSM-AAB239-AS_SAM_17_03QT</strain>
        <tissue evidence="3">Leaf</tissue>
    </source>
</reference>
<sequence length="513" mass="56983">MNKIKEIHAHTLRSGRNRHHSKLLQLLLQLPAIPYAHSLLLTTPIALANKLLRAFSLRGQCRHCLCFFSRMPRPDLRSFTFAFSACAAASSSSRCRLIGRAVHARLLVSSLQLDAFAATSLVDMYSKCGLLAFARRVFDEMTDKDAPMWNSMIAGYSRNGDVLQARELFERMPDKNVISWTSLISGYCRNGEHEAAIEAFSRMWEGEVMPNEVTLGSVLPACARLGALGLGQRIEDYARGNGLTGSTRVANALVEMYGKCGSIDQARRVFEETGDGRDLCSWNSMIMGMAVHGSWREALELFHDMRARGFEPDDITFVGVLMACTHGGLVDEGLRFLKSMVKDFSIAPKLEHYGCMVDLLGRAGLLKEAYSLIKSMPMEPDLVVWGALLGGCSFHGEVELAEIAAEFLFKFEPWNPGNYVILSNIYASSGHWHAVAEAWKSMRGKQQKKSAGYSIIELDSGTGNGTYKFLAEDRAHPKHGEIYPMLEDITSMMKIQIGCTLDSDRSPERVLNC</sequence>
<feature type="repeat" description="PPR" evidence="2">
    <location>
        <begin position="176"/>
        <end position="210"/>
    </location>
</feature>
<dbReference type="PANTHER" id="PTHR47926">
    <property type="entry name" value="PENTATRICOPEPTIDE REPEAT-CONTAINING PROTEIN"/>
    <property type="match status" value="1"/>
</dbReference>
<reference evidence="3" key="1">
    <citation type="journal article" date="2023" name="GigaByte">
        <title>Genome assembly of the bearded iris, Iris pallida Lam.</title>
        <authorList>
            <person name="Bruccoleri R.E."/>
            <person name="Oakeley E.J."/>
            <person name="Faust A.M.E."/>
            <person name="Altorfer M."/>
            <person name="Dessus-Babus S."/>
            <person name="Burckhardt D."/>
            <person name="Oertli M."/>
            <person name="Naumann U."/>
            <person name="Petersen F."/>
            <person name="Wong J."/>
        </authorList>
    </citation>
    <scope>NUCLEOTIDE SEQUENCE</scope>
    <source>
        <strain evidence="3">GSM-AAB239-AS_SAM_17_03QT</strain>
    </source>
</reference>
<name>A0AAX6E010_IRIPA</name>
<dbReference type="SUPFAM" id="SSF48452">
    <property type="entry name" value="TPR-like"/>
    <property type="match status" value="1"/>
</dbReference>
<dbReference type="InterPro" id="IPR046960">
    <property type="entry name" value="PPR_At4g14850-like_plant"/>
</dbReference>
<evidence type="ECO:0000313" key="3">
    <source>
        <dbReference type="EMBL" id="KAJ6797382.1"/>
    </source>
</evidence>
<keyword evidence="4" id="KW-1185">Reference proteome</keyword>
<dbReference type="AlphaFoldDB" id="A0AAX6E010"/>
<dbReference type="Gene3D" id="1.25.40.10">
    <property type="entry name" value="Tetratricopeptide repeat domain"/>
    <property type="match status" value="3"/>
</dbReference>
<feature type="repeat" description="PPR" evidence="2">
    <location>
        <begin position="278"/>
        <end position="312"/>
    </location>
</feature>
<dbReference type="Pfam" id="PF20431">
    <property type="entry name" value="E_motif"/>
    <property type="match status" value="1"/>
</dbReference>
<dbReference type="PROSITE" id="PS51375">
    <property type="entry name" value="PPR"/>
    <property type="match status" value="3"/>
</dbReference>
<proteinExistence type="predicted"/>
<dbReference type="EMBL" id="JANAVB010040820">
    <property type="protein sequence ID" value="KAJ6797382.1"/>
    <property type="molecule type" value="Genomic_DNA"/>
</dbReference>
<dbReference type="Pfam" id="PF13041">
    <property type="entry name" value="PPR_2"/>
    <property type="match status" value="2"/>
</dbReference>
<dbReference type="GO" id="GO:0003723">
    <property type="term" value="F:RNA binding"/>
    <property type="evidence" value="ECO:0007669"/>
    <property type="project" value="InterPro"/>
</dbReference>
<dbReference type="InterPro" id="IPR046848">
    <property type="entry name" value="E_motif"/>
</dbReference>
<evidence type="ECO:0000256" key="1">
    <source>
        <dbReference type="ARBA" id="ARBA00022737"/>
    </source>
</evidence>
<dbReference type="InterPro" id="IPR011990">
    <property type="entry name" value="TPR-like_helical_dom_sf"/>
</dbReference>
<accession>A0AAX6E010</accession>
<dbReference type="Proteomes" id="UP001140949">
    <property type="component" value="Unassembled WGS sequence"/>
</dbReference>